<accession>A0A427XW19</accession>
<protein>
    <submittedName>
        <fullName evidence="1">Uncharacterized protein</fullName>
    </submittedName>
</protein>
<reference evidence="1 2" key="1">
    <citation type="submission" date="2018-11" db="EMBL/GenBank/DDBJ databases">
        <title>Genome sequence of Saitozyma podzolica DSM 27192.</title>
        <authorList>
            <person name="Aliyu H."/>
            <person name="Gorte O."/>
            <person name="Ochsenreither K."/>
        </authorList>
    </citation>
    <scope>NUCLEOTIDE SEQUENCE [LARGE SCALE GENOMIC DNA]</scope>
    <source>
        <strain evidence="1 2">DSM 27192</strain>
    </source>
</reference>
<proteinExistence type="predicted"/>
<evidence type="ECO:0000313" key="1">
    <source>
        <dbReference type="EMBL" id="RSH83023.1"/>
    </source>
</evidence>
<gene>
    <name evidence="1" type="ORF">EHS25_005733</name>
</gene>
<sequence length="108" mass="11853">MNGHTKLKRNVSGPNREGVFELSPDYRLLAATPEEFDMVIRERMARLADIVYLRSIINGDDDCIAQAKAGAVYRAAQETNRTVTCTHRRGAGGLGVAARRGWEPTPPG</sequence>
<evidence type="ECO:0000313" key="2">
    <source>
        <dbReference type="Proteomes" id="UP000279259"/>
    </source>
</evidence>
<comment type="caution">
    <text evidence="1">The sequence shown here is derived from an EMBL/GenBank/DDBJ whole genome shotgun (WGS) entry which is preliminary data.</text>
</comment>
<dbReference type="Proteomes" id="UP000279259">
    <property type="component" value="Unassembled WGS sequence"/>
</dbReference>
<name>A0A427XW19_9TREE</name>
<organism evidence="1 2">
    <name type="scientific">Saitozyma podzolica</name>
    <dbReference type="NCBI Taxonomy" id="1890683"/>
    <lineage>
        <taxon>Eukaryota</taxon>
        <taxon>Fungi</taxon>
        <taxon>Dikarya</taxon>
        <taxon>Basidiomycota</taxon>
        <taxon>Agaricomycotina</taxon>
        <taxon>Tremellomycetes</taxon>
        <taxon>Tremellales</taxon>
        <taxon>Trimorphomycetaceae</taxon>
        <taxon>Saitozyma</taxon>
    </lineage>
</organism>
<dbReference type="AlphaFoldDB" id="A0A427XW19"/>
<keyword evidence="2" id="KW-1185">Reference proteome</keyword>
<dbReference type="EMBL" id="RSCD01000025">
    <property type="protein sequence ID" value="RSH83023.1"/>
    <property type="molecule type" value="Genomic_DNA"/>
</dbReference>